<dbReference type="AlphaFoldDB" id="A0A0A9AUW5"/>
<proteinExistence type="predicted"/>
<reference evidence="1" key="1">
    <citation type="submission" date="2014-09" db="EMBL/GenBank/DDBJ databases">
        <authorList>
            <person name="Magalhaes I.L.F."/>
            <person name="Oliveira U."/>
            <person name="Santos F.R."/>
            <person name="Vidigal T.H.D.A."/>
            <person name="Brescovit A.D."/>
            <person name="Santos A.J."/>
        </authorList>
    </citation>
    <scope>NUCLEOTIDE SEQUENCE</scope>
    <source>
        <tissue evidence="1">Shoot tissue taken approximately 20 cm above the soil surface</tissue>
    </source>
</reference>
<protein>
    <submittedName>
        <fullName evidence="1">Uncharacterized protein</fullName>
    </submittedName>
</protein>
<reference evidence="1" key="2">
    <citation type="journal article" date="2015" name="Data Brief">
        <title>Shoot transcriptome of the giant reed, Arundo donax.</title>
        <authorList>
            <person name="Barrero R.A."/>
            <person name="Guerrero F.D."/>
            <person name="Moolhuijzen P."/>
            <person name="Goolsby J.A."/>
            <person name="Tidwell J."/>
            <person name="Bellgard S.E."/>
            <person name="Bellgard M.I."/>
        </authorList>
    </citation>
    <scope>NUCLEOTIDE SEQUENCE</scope>
    <source>
        <tissue evidence="1">Shoot tissue taken approximately 20 cm above the soil surface</tissue>
    </source>
</reference>
<evidence type="ECO:0000313" key="1">
    <source>
        <dbReference type="EMBL" id="JAD53633.1"/>
    </source>
</evidence>
<accession>A0A0A9AUW5</accession>
<dbReference type="EMBL" id="GBRH01244262">
    <property type="protein sequence ID" value="JAD53633.1"/>
    <property type="molecule type" value="Transcribed_RNA"/>
</dbReference>
<sequence>MRYFSLVLAHVSYECVTVCHSCCKNAYTSTYACFGSAHVLAKPKV</sequence>
<organism evidence="1">
    <name type="scientific">Arundo donax</name>
    <name type="common">Giant reed</name>
    <name type="synonym">Donax arundinaceus</name>
    <dbReference type="NCBI Taxonomy" id="35708"/>
    <lineage>
        <taxon>Eukaryota</taxon>
        <taxon>Viridiplantae</taxon>
        <taxon>Streptophyta</taxon>
        <taxon>Embryophyta</taxon>
        <taxon>Tracheophyta</taxon>
        <taxon>Spermatophyta</taxon>
        <taxon>Magnoliopsida</taxon>
        <taxon>Liliopsida</taxon>
        <taxon>Poales</taxon>
        <taxon>Poaceae</taxon>
        <taxon>PACMAD clade</taxon>
        <taxon>Arundinoideae</taxon>
        <taxon>Arundineae</taxon>
        <taxon>Arundo</taxon>
    </lineage>
</organism>
<name>A0A0A9AUW5_ARUDO</name>